<evidence type="ECO:0000256" key="1">
    <source>
        <dbReference type="SAM" id="MobiDB-lite"/>
    </source>
</evidence>
<evidence type="ECO:0000313" key="2">
    <source>
        <dbReference type="EMBL" id="KUI53379.1"/>
    </source>
</evidence>
<dbReference type="PANTHER" id="PTHR13271:SF146">
    <property type="entry name" value="SET DOMAIN-CONTAINING PROTEIN"/>
    <property type="match status" value="1"/>
</dbReference>
<dbReference type="OrthoDB" id="42889at2759"/>
<proteinExistence type="predicted"/>
<evidence type="ECO:0000313" key="3">
    <source>
        <dbReference type="Proteomes" id="UP000078576"/>
    </source>
</evidence>
<dbReference type="AlphaFoldDB" id="A0A194UNZ0"/>
<keyword evidence="3" id="KW-1185">Reference proteome</keyword>
<dbReference type="STRING" id="694573.A0A194UNZ0"/>
<organism evidence="2 3">
    <name type="scientific">Cytospora mali</name>
    <name type="common">Apple Valsa canker fungus</name>
    <name type="synonym">Valsa mali</name>
    <dbReference type="NCBI Taxonomy" id="578113"/>
    <lineage>
        <taxon>Eukaryota</taxon>
        <taxon>Fungi</taxon>
        <taxon>Dikarya</taxon>
        <taxon>Ascomycota</taxon>
        <taxon>Pezizomycotina</taxon>
        <taxon>Sordariomycetes</taxon>
        <taxon>Sordariomycetidae</taxon>
        <taxon>Diaporthales</taxon>
        <taxon>Cytosporaceae</taxon>
        <taxon>Cytospora</taxon>
    </lineage>
</organism>
<dbReference type="InterPro" id="IPR044432">
    <property type="entry name" value="Set10/Efm1_SET"/>
</dbReference>
<dbReference type="CDD" id="cd19180">
    <property type="entry name" value="SET_SpSET10-like"/>
    <property type="match status" value="1"/>
</dbReference>
<dbReference type="SUPFAM" id="SSF82199">
    <property type="entry name" value="SET domain"/>
    <property type="match status" value="1"/>
</dbReference>
<name>A0A194UNZ0_CYTMA</name>
<protein>
    <submittedName>
        <fullName evidence="2">Ribosomal lysine N-methyltransferase set10</fullName>
    </submittedName>
</protein>
<dbReference type="EMBL" id="KN714668">
    <property type="protein sequence ID" value="KUI53379.1"/>
    <property type="molecule type" value="Genomic_DNA"/>
</dbReference>
<reference evidence="3" key="1">
    <citation type="submission" date="2014-12" db="EMBL/GenBank/DDBJ databases">
        <title>Genome Sequence of Valsa Canker Pathogens Uncovers a Specific Adaption of Colonization on Woody Bark.</title>
        <authorList>
            <person name="Yin Z."/>
            <person name="Liu H."/>
            <person name="Gao X."/>
            <person name="Li Z."/>
            <person name="Song N."/>
            <person name="Ke X."/>
            <person name="Dai Q."/>
            <person name="Wu Y."/>
            <person name="Sun Y."/>
            <person name="Xu J.-R."/>
            <person name="Kang Z.K."/>
            <person name="Wang L."/>
            <person name="Huang L."/>
        </authorList>
    </citation>
    <scope>NUCLEOTIDE SEQUENCE [LARGE SCALE GENOMIC DNA]</scope>
    <source>
        <strain evidence="3">SXYL134</strain>
    </source>
</reference>
<dbReference type="Proteomes" id="UP000078576">
    <property type="component" value="Unassembled WGS sequence"/>
</dbReference>
<dbReference type="GO" id="GO:0005634">
    <property type="term" value="C:nucleus"/>
    <property type="evidence" value="ECO:0007669"/>
    <property type="project" value="TreeGrafter"/>
</dbReference>
<dbReference type="InterPro" id="IPR046341">
    <property type="entry name" value="SET_dom_sf"/>
</dbReference>
<accession>A0A194UNZ0</accession>
<gene>
    <name evidence="2" type="ORF">VP1G_00699</name>
</gene>
<sequence length="517" mass="58801">MKEVEQERFDTLLSWSKTYGAEIHPALEVYKDEVTGFSMRVKPSQTSNTSPIINRGDNILTCPLQTSLSYLNATTGGPLLSRPAERTEPCPVFPEKFMKLEPHVIGRFYLIKQYLMGKASFWYPYITTLPQPDVISSWSLPPFWPDEDLAFLDGTNTGVAAEEIRTNVKKEYKEARKILKEEDYENWQDFTRPLYNWAFSVFASRSFRPSLVMPRAVRDMEVPKDVDIDDFSILLPVYDIINHDIKANVQWLVDHDNTAAKVCRFQTLDEYRPGEQVFNTYGKKTNSELLLSYGFVLQEGETFHNDYFHLRKKTSPPQGETGEDNTAGRAYPQPGKRKPQDFLVSLRAMNHPSSFVGQNRNWVAKDPSLDVRPEFAHVEDNLVWDLCLAIVGGSKEVFIDMILGTTGQEPPSTTNKLREREQNSLRNVLSASAELPGHVDGVVSQVKEMLLAKLGMEYDKVCETDPGVCVDEEGNEVVVEVELQTLNQKLALQHREQVKKVLENAIAALVPDWKEDA</sequence>
<dbReference type="InterPro" id="IPR050600">
    <property type="entry name" value="SETD3_SETD6_MTase"/>
</dbReference>
<dbReference type="PANTHER" id="PTHR13271">
    <property type="entry name" value="UNCHARACTERIZED PUTATIVE METHYLTRANSFERASE"/>
    <property type="match status" value="1"/>
</dbReference>
<dbReference type="GO" id="GO:0016279">
    <property type="term" value="F:protein-lysine N-methyltransferase activity"/>
    <property type="evidence" value="ECO:0007669"/>
    <property type="project" value="InterPro"/>
</dbReference>
<feature type="region of interest" description="Disordered" evidence="1">
    <location>
        <begin position="312"/>
        <end position="336"/>
    </location>
</feature>
<dbReference type="Gene3D" id="3.90.1410.10">
    <property type="entry name" value="set domain protein methyltransferase, domain 1"/>
    <property type="match status" value="1"/>
</dbReference>